<reference evidence="1 2" key="1">
    <citation type="submission" date="2019-04" db="EMBL/GenBank/DDBJ databases">
        <title>Phreatobacter aquaticus sp. nov.</title>
        <authorList>
            <person name="Choi A."/>
        </authorList>
    </citation>
    <scope>NUCLEOTIDE SEQUENCE [LARGE SCALE GENOMIC DNA]</scope>
    <source>
        <strain evidence="1 2">KCTC 52518</strain>
    </source>
</reference>
<dbReference type="Proteomes" id="UP000298781">
    <property type="component" value="Chromosome"/>
</dbReference>
<sequence>MPTALSHPADRPRADHVDHCESRLDLSRRAFLGATGLMFAWAAAPKLARAEGRDPRLLVVVLRGALDGLSLAAPVADPAYAGLRGAIALSATGDNAARPLDGFFALHPAMPQLHALYQARQALIVHAVASPYRERSHFDGQDLLESGTEKLGFHESGWLNRALETLAPGDRIIRRPVVGVGPLVPLVARGRAPVMAWQPQTLPPAGDDLTHRLIALYRHTDPAFAEILERRADRDLGKVSTDGARRQTAYVVQAMSGAASFLAKPDGPRIGALALDGFDTHANEGGATGQLAGRLAAIDQALAEAKTILGPAWAETVITFITEFGRTARVNGTEGTDHGTATVALLAGGAVKGGRVLADWPGLAPADLHDGRDLKATTDLRAVLKGVLRDHLAADPRHLAETVFPGSLAVRPMDGLVG</sequence>
<accession>A0A4D7B5A5</accession>
<evidence type="ECO:0000313" key="2">
    <source>
        <dbReference type="Proteomes" id="UP000298781"/>
    </source>
</evidence>
<dbReference type="RefSeq" id="WP_136958880.1">
    <property type="nucleotide sequence ID" value="NZ_CP039690.1"/>
</dbReference>
<dbReference type="OrthoDB" id="9779968at2"/>
<dbReference type="PANTHER" id="PTHR43737:SF1">
    <property type="entry name" value="DUF1501 DOMAIN-CONTAINING PROTEIN"/>
    <property type="match status" value="1"/>
</dbReference>
<dbReference type="EMBL" id="CP039690">
    <property type="protein sequence ID" value="QCI63422.1"/>
    <property type="molecule type" value="Genomic_DNA"/>
</dbReference>
<evidence type="ECO:0000313" key="1">
    <source>
        <dbReference type="EMBL" id="QCI63422.1"/>
    </source>
</evidence>
<name>A0A4D7B5A5_9HYPH</name>
<organism evidence="1 2">
    <name type="scientific">Phreatobacter stygius</name>
    <dbReference type="NCBI Taxonomy" id="1940610"/>
    <lineage>
        <taxon>Bacteria</taxon>
        <taxon>Pseudomonadati</taxon>
        <taxon>Pseudomonadota</taxon>
        <taxon>Alphaproteobacteria</taxon>
        <taxon>Hyphomicrobiales</taxon>
        <taxon>Phreatobacteraceae</taxon>
        <taxon>Phreatobacter</taxon>
    </lineage>
</organism>
<gene>
    <name evidence="1" type="ORF">E8M01_03720</name>
</gene>
<protein>
    <submittedName>
        <fullName evidence="1">DUF1501 domain-containing protein</fullName>
    </submittedName>
</protein>
<dbReference type="InterPro" id="IPR006311">
    <property type="entry name" value="TAT_signal"/>
</dbReference>
<dbReference type="PANTHER" id="PTHR43737">
    <property type="entry name" value="BLL7424 PROTEIN"/>
    <property type="match status" value="1"/>
</dbReference>
<dbReference type="AlphaFoldDB" id="A0A4D7B5A5"/>
<dbReference type="PROSITE" id="PS51318">
    <property type="entry name" value="TAT"/>
    <property type="match status" value="1"/>
</dbReference>
<keyword evidence="2" id="KW-1185">Reference proteome</keyword>
<dbReference type="KEGG" id="pstg:E8M01_03720"/>
<dbReference type="Pfam" id="PF07394">
    <property type="entry name" value="DUF1501"/>
    <property type="match status" value="1"/>
</dbReference>
<dbReference type="InterPro" id="IPR010869">
    <property type="entry name" value="DUF1501"/>
</dbReference>
<proteinExistence type="predicted"/>